<dbReference type="PANTHER" id="PTHR42928">
    <property type="entry name" value="TRICARBOXYLATE-BINDING PROTEIN"/>
    <property type="match status" value="1"/>
</dbReference>
<dbReference type="PIRSF" id="PIRSF017082">
    <property type="entry name" value="YflP"/>
    <property type="match status" value="1"/>
</dbReference>
<dbReference type="Proteomes" id="UP000234328">
    <property type="component" value="Unassembled WGS sequence"/>
</dbReference>
<dbReference type="AlphaFoldDB" id="A0A2N4ULM7"/>
<feature type="signal peptide" evidence="2">
    <location>
        <begin position="1"/>
        <end position="19"/>
    </location>
</feature>
<dbReference type="OrthoDB" id="5171643at2"/>
<protein>
    <submittedName>
        <fullName evidence="3">ABC transporter substrate-binding protein</fullName>
    </submittedName>
</protein>
<proteinExistence type="inferred from homology"/>
<dbReference type="RefSeq" id="WP_102068368.1">
    <property type="nucleotide sequence ID" value="NZ_PDNV01000001.1"/>
</dbReference>
<sequence length="318" mass="33887">MSYRFILSAIFAITLPLTAVGQNAPTRIIVPFTAGGATDTLARGLASRLSEAWDRPVVVENKPGAAGTIGSRQVALSSPDGNTLLIVASGHATNELVHEKLPYKTLDDFTPIAQIVDVPNVLLVPKNSPYQNVMQLIAASKEAPDLLSYGTSGIGTSVHLAGELFKAMSGAKMEPVFFKGDSESLSNVVGEHVPVSVNTVPGAKGQIDAGKVRALAVTSQQRVPILEDTPTISEAGVPGYEVSTWFGILGPKGMDPDEVKRINADIRTAMTNTEVVKQLSDRGMIVKIGSPSDFDQLIRNEIDKWRPIIGSMDMRGKN</sequence>
<dbReference type="PANTHER" id="PTHR42928:SF5">
    <property type="entry name" value="BLR1237 PROTEIN"/>
    <property type="match status" value="1"/>
</dbReference>
<dbReference type="Pfam" id="PF03401">
    <property type="entry name" value="TctC"/>
    <property type="match status" value="1"/>
</dbReference>
<dbReference type="CDD" id="cd13578">
    <property type="entry name" value="PBP2_Bug27"/>
    <property type="match status" value="1"/>
</dbReference>
<comment type="similarity">
    <text evidence="1">Belongs to the UPF0065 (bug) family.</text>
</comment>
<evidence type="ECO:0000256" key="2">
    <source>
        <dbReference type="SAM" id="SignalP"/>
    </source>
</evidence>
<evidence type="ECO:0000313" key="3">
    <source>
        <dbReference type="EMBL" id="PLC55898.1"/>
    </source>
</evidence>
<dbReference type="EMBL" id="PDNV01000001">
    <property type="protein sequence ID" value="PLC55898.1"/>
    <property type="molecule type" value="Genomic_DNA"/>
</dbReference>
<dbReference type="Gene3D" id="3.40.190.10">
    <property type="entry name" value="Periplasmic binding protein-like II"/>
    <property type="match status" value="1"/>
</dbReference>
<organism evidence="3 4">
    <name type="scientific">Pollutimonas nitritireducens</name>
    <dbReference type="NCBI Taxonomy" id="2045209"/>
    <lineage>
        <taxon>Bacteria</taxon>
        <taxon>Pseudomonadati</taxon>
        <taxon>Pseudomonadota</taxon>
        <taxon>Betaproteobacteria</taxon>
        <taxon>Burkholderiales</taxon>
        <taxon>Alcaligenaceae</taxon>
        <taxon>Pollutimonas</taxon>
    </lineage>
</organism>
<gene>
    <name evidence="3" type="ORF">CR155_02310</name>
</gene>
<dbReference type="Gene3D" id="3.40.190.150">
    <property type="entry name" value="Bordetella uptake gene, domain 1"/>
    <property type="match status" value="1"/>
</dbReference>
<reference evidence="3 4" key="1">
    <citation type="submission" date="2017-10" db="EMBL/GenBank/DDBJ databases">
        <title>Two draft genome sequences of Pusillimonas sp. strains isolated from a nitrate- and radionuclide-contaminated groundwater in Russia.</title>
        <authorList>
            <person name="Grouzdev D.S."/>
            <person name="Tourova T.P."/>
            <person name="Goeva M.A."/>
            <person name="Babich T.L."/>
            <person name="Sokolova D.S."/>
            <person name="Abdullin R."/>
            <person name="Poltaraus A.B."/>
            <person name="Toshchakov S.V."/>
            <person name="Nazina T.N."/>
        </authorList>
    </citation>
    <scope>NUCLEOTIDE SEQUENCE [LARGE SCALE GENOMIC DNA]</scope>
    <source>
        <strain evidence="3 4">JR1/69-2-13</strain>
    </source>
</reference>
<keyword evidence="4" id="KW-1185">Reference proteome</keyword>
<evidence type="ECO:0000313" key="4">
    <source>
        <dbReference type="Proteomes" id="UP000234328"/>
    </source>
</evidence>
<feature type="chain" id="PRO_5014982323" evidence="2">
    <location>
        <begin position="20"/>
        <end position="318"/>
    </location>
</feature>
<name>A0A2N4ULM7_9BURK</name>
<dbReference type="InterPro" id="IPR042100">
    <property type="entry name" value="Bug_dom1"/>
</dbReference>
<accession>A0A2N4ULM7</accession>
<dbReference type="SUPFAM" id="SSF53850">
    <property type="entry name" value="Periplasmic binding protein-like II"/>
    <property type="match status" value="1"/>
</dbReference>
<comment type="caution">
    <text evidence="3">The sequence shown here is derived from an EMBL/GenBank/DDBJ whole genome shotgun (WGS) entry which is preliminary data.</text>
</comment>
<keyword evidence="2" id="KW-0732">Signal</keyword>
<evidence type="ECO:0000256" key="1">
    <source>
        <dbReference type="ARBA" id="ARBA00006987"/>
    </source>
</evidence>
<dbReference type="InterPro" id="IPR005064">
    <property type="entry name" value="BUG"/>
</dbReference>